<keyword evidence="9" id="KW-0812">Transmembrane</keyword>
<dbReference type="Gene3D" id="1.25.40.20">
    <property type="entry name" value="Ankyrin repeat-containing domain"/>
    <property type="match status" value="5"/>
</dbReference>
<feature type="compositionally biased region" description="Basic and acidic residues" evidence="8">
    <location>
        <begin position="20"/>
        <end position="30"/>
    </location>
</feature>
<dbReference type="Proteomes" id="UP000694845">
    <property type="component" value="Unplaced"/>
</dbReference>
<dbReference type="Pfam" id="PF13637">
    <property type="entry name" value="Ank_4"/>
    <property type="match status" value="1"/>
</dbReference>
<evidence type="ECO:0000313" key="10">
    <source>
        <dbReference type="Proteomes" id="UP000694845"/>
    </source>
</evidence>
<dbReference type="KEGG" id="aplc:110979688"/>
<keyword evidence="6" id="KW-0407">Ion channel</keyword>
<evidence type="ECO:0000256" key="3">
    <source>
        <dbReference type="ARBA" id="ARBA00022737"/>
    </source>
</evidence>
<feature type="repeat" description="ANK" evidence="7">
    <location>
        <begin position="515"/>
        <end position="547"/>
    </location>
</feature>
<feature type="repeat" description="ANK" evidence="7">
    <location>
        <begin position="548"/>
        <end position="580"/>
    </location>
</feature>
<dbReference type="RefSeq" id="XP_022091399.1">
    <property type="nucleotide sequence ID" value="XM_022235707.1"/>
</dbReference>
<dbReference type="PROSITE" id="PS50297">
    <property type="entry name" value="ANK_REP_REGION"/>
    <property type="match status" value="13"/>
</dbReference>
<feature type="repeat" description="ANK" evidence="7">
    <location>
        <begin position="582"/>
        <end position="614"/>
    </location>
</feature>
<feature type="repeat" description="ANK" evidence="7">
    <location>
        <begin position="274"/>
        <end position="306"/>
    </location>
</feature>
<feature type="repeat" description="ANK" evidence="7">
    <location>
        <begin position="173"/>
        <end position="205"/>
    </location>
</feature>
<keyword evidence="4 7" id="KW-0040">ANK repeat</keyword>
<dbReference type="InterPro" id="IPR002110">
    <property type="entry name" value="Ankyrin_rpt"/>
</dbReference>
<keyword evidence="2" id="KW-0716">Sensory transduction</keyword>
<dbReference type="AlphaFoldDB" id="A0A8B7YG77"/>
<feature type="transmembrane region" description="Helical" evidence="9">
    <location>
        <begin position="1046"/>
        <end position="1068"/>
    </location>
</feature>
<sequence>MTSLPENSDKLNGAMPPLQEDEKSNTESPREPQPVLDGTDKRSPTAMANRRRMKDPYRHILPHRMSFHTTGVLATFLRPSSGLRRGATVSPSVDPASRGGTPKRGRRKSSNLAQPRKLGKDVQNEPRPIVPISAREHISFKTGKRHSHGPDLGKNYRKKNSTDYNDVNRYNAEGYAALHTAAQSNHLGWMGELLKNNADVDLPAVSTGFTPLHLAARYGWLEAAMLLLKNGASCDASTHLGQRPIHLAARRGHADIIRVLLEYDKDQVKAFDKDLMTPLHMAAISGDIDVCQLLINNGVDIGAREVSNMTAVMMACAVGHQSFIHCVLQSAPSQGLKACDLLLHTDNEMKTVLHIAISNGCKELVKFLLDSGADVNAQCGMGHTPLHLIAVVGNTDIANLLLDFGATIEKGDNELMTPLHRAAMYNRLAMVGLLLDKGADINAREKDHFTPLLCACWRGHVEIVKLLIQRGADLNLRDCERKTCLHWSVEMGHSEIVSVLFEATGLGLLESEDRMDQTVLHYTAETANVALLNLLLVKGAKVDTRDNEEKTPLHIACQFGHLACVKILLQHSPNLLNTDDMDGMTPLLLASHNGHPSIVRFLLDTGADIASKNDEWKTALALAASKNHVHTVTVLIENNADINALDKEKNTPLHLVCQAGHQLVAKLLLAARAELTHCNRAGLYALDYAIENQHLEIAKAIVTSKDWESALSNRNDKGLSPMKKLIKKMPDAALLVLDHCSKKSHSDPNHPDLEITCDFSYLDPGPDDHLTGENNIIDKKKRFFALKTMLKYNRQKLLCHELPQCILSRKWSKFAGIFFMLDFFFYLIFLGCLTHYTSSSQLITSEMQLNSMGCVEVDANDTAYIFNEEGIVIRIADPWLWVSQSLISIYCLFLLVMKFLHLLQLRVAFFLAISNYVAILLCASSLIFTYPPFYPPCSLAWNAGAIANFLAGIHFLLYLQPIRYFGIYVGMFLTTSSSLLKAMVVYVFFFLSFGLCFYICFSRLDAFRSPGDALLTTFVMTLGEINKSDIFDAGISLSPFEHAGHILFILFLFMMPMVLMNLTIGIAVGDIEAIFKSAYLKQQQILVDLIWGYETKLPKFLQRRIYESKVTMRPNKANKRTWTKAKRFLFGGAFVTKDDQSKNSEPSTEEIVTELHRNRMMISMLDEVLKRHTDTLRKIADKFDISNELEELSIFRESVSSLHSNT</sequence>
<gene>
    <name evidence="11 12" type="primary">LOC110979688</name>
</gene>
<feature type="transmembrane region" description="Helical" evidence="9">
    <location>
        <begin position="814"/>
        <end position="836"/>
    </location>
</feature>
<organism evidence="10 12">
    <name type="scientific">Acanthaster planci</name>
    <name type="common">Crown-of-thorns starfish</name>
    <dbReference type="NCBI Taxonomy" id="133434"/>
    <lineage>
        <taxon>Eukaryota</taxon>
        <taxon>Metazoa</taxon>
        <taxon>Echinodermata</taxon>
        <taxon>Eleutherozoa</taxon>
        <taxon>Asterozoa</taxon>
        <taxon>Asteroidea</taxon>
        <taxon>Valvatacea</taxon>
        <taxon>Valvatida</taxon>
        <taxon>Acanthasteridae</taxon>
        <taxon>Acanthaster</taxon>
    </lineage>
</organism>
<feature type="region of interest" description="Disordered" evidence="8">
    <location>
        <begin position="82"/>
        <end position="160"/>
    </location>
</feature>
<evidence type="ECO:0000256" key="4">
    <source>
        <dbReference type="ARBA" id="ARBA00023043"/>
    </source>
</evidence>
<accession>A0A8B7YG77</accession>
<evidence type="ECO:0000256" key="2">
    <source>
        <dbReference type="ARBA" id="ARBA00022606"/>
    </source>
</evidence>
<dbReference type="InterPro" id="IPR036770">
    <property type="entry name" value="Ankyrin_rpt-contain_sf"/>
</dbReference>
<dbReference type="PANTHER" id="PTHR47143">
    <property type="entry name" value="TRANSIENT RECEPTOR POTENTIAL CATION CHANNEL PROTEIN PAINLESS"/>
    <property type="match status" value="1"/>
</dbReference>
<feature type="repeat" description="ANK" evidence="7">
    <location>
        <begin position="648"/>
        <end position="680"/>
    </location>
</feature>
<keyword evidence="9" id="KW-1133">Transmembrane helix</keyword>
<evidence type="ECO:0000313" key="11">
    <source>
        <dbReference type="RefSeq" id="XP_022091399.1"/>
    </source>
</evidence>
<evidence type="ECO:0000256" key="9">
    <source>
        <dbReference type="SAM" id="Phobius"/>
    </source>
</evidence>
<dbReference type="Pfam" id="PF00023">
    <property type="entry name" value="Ank"/>
    <property type="match status" value="1"/>
</dbReference>
<dbReference type="PROSITE" id="PS50088">
    <property type="entry name" value="ANK_REPEAT"/>
    <property type="match status" value="13"/>
</dbReference>
<evidence type="ECO:0000256" key="8">
    <source>
        <dbReference type="SAM" id="MobiDB-lite"/>
    </source>
</evidence>
<feature type="transmembrane region" description="Helical" evidence="9">
    <location>
        <begin position="939"/>
        <end position="959"/>
    </location>
</feature>
<dbReference type="PRINTS" id="PR01415">
    <property type="entry name" value="ANKYRIN"/>
</dbReference>
<dbReference type="SUPFAM" id="SSF48403">
    <property type="entry name" value="Ankyrin repeat"/>
    <property type="match status" value="2"/>
</dbReference>
<reference evidence="11 12" key="1">
    <citation type="submission" date="2025-04" db="UniProtKB">
        <authorList>
            <consortium name="RefSeq"/>
        </authorList>
    </citation>
    <scope>IDENTIFICATION</scope>
</reference>
<keyword evidence="3" id="KW-0677">Repeat</keyword>
<protein>
    <submittedName>
        <fullName evidence="11 12">Transient receptor potential cation channel subfamily A member 1-like isoform X1</fullName>
    </submittedName>
</protein>
<feature type="region of interest" description="Disordered" evidence="8">
    <location>
        <begin position="1"/>
        <end position="59"/>
    </location>
</feature>
<dbReference type="OrthoDB" id="1661883at2759"/>
<keyword evidence="9" id="KW-0472">Membrane</keyword>
<feature type="transmembrane region" description="Helical" evidence="9">
    <location>
        <begin position="979"/>
        <end position="1001"/>
    </location>
</feature>
<dbReference type="GO" id="GO:1902495">
    <property type="term" value="C:transmembrane transporter complex"/>
    <property type="evidence" value="ECO:0007669"/>
    <property type="project" value="TreeGrafter"/>
</dbReference>
<evidence type="ECO:0000256" key="6">
    <source>
        <dbReference type="ARBA" id="ARBA00023303"/>
    </source>
</evidence>
<feature type="repeat" description="ANK" evidence="7">
    <location>
        <begin position="240"/>
        <end position="266"/>
    </location>
</feature>
<feature type="repeat" description="ANK" evidence="7">
    <location>
        <begin position="414"/>
        <end position="446"/>
    </location>
</feature>
<dbReference type="SMART" id="SM00248">
    <property type="entry name" value="ANK"/>
    <property type="match status" value="16"/>
</dbReference>
<proteinExistence type="predicted"/>
<evidence type="ECO:0000256" key="7">
    <source>
        <dbReference type="PROSITE-ProRule" id="PRU00023"/>
    </source>
</evidence>
<keyword evidence="1" id="KW-0813">Transport</keyword>
<keyword evidence="10" id="KW-1185">Reference proteome</keyword>
<feature type="repeat" description="ANK" evidence="7">
    <location>
        <begin position="615"/>
        <end position="647"/>
    </location>
</feature>
<dbReference type="Gene3D" id="1.10.287.70">
    <property type="match status" value="1"/>
</dbReference>
<feature type="repeat" description="ANK" evidence="7">
    <location>
        <begin position="207"/>
        <end position="239"/>
    </location>
</feature>
<name>A0A8B7YG77_ACAPL</name>
<dbReference type="InterPro" id="IPR052076">
    <property type="entry name" value="TRP_cation_channel"/>
</dbReference>
<dbReference type="RefSeq" id="XP_022091400.1">
    <property type="nucleotide sequence ID" value="XM_022235708.1"/>
</dbReference>
<feature type="repeat" description="ANK" evidence="7">
    <location>
        <begin position="447"/>
        <end position="479"/>
    </location>
</feature>
<keyword evidence="5" id="KW-0406">Ion transport</keyword>
<feature type="repeat" description="ANK" evidence="7">
    <location>
        <begin position="381"/>
        <end position="413"/>
    </location>
</feature>
<dbReference type="GO" id="GO:0022857">
    <property type="term" value="F:transmembrane transporter activity"/>
    <property type="evidence" value="ECO:0007669"/>
    <property type="project" value="TreeGrafter"/>
</dbReference>
<evidence type="ECO:0000256" key="1">
    <source>
        <dbReference type="ARBA" id="ARBA00022448"/>
    </source>
</evidence>
<evidence type="ECO:0000313" key="12">
    <source>
        <dbReference type="RefSeq" id="XP_022091400.1"/>
    </source>
</evidence>
<feature type="repeat" description="ANK" evidence="7">
    <location>
        <begin position="348"/>
        <end position="380"/>
    </location>
</feature>
<evidence type="ECO:0000256" key="5">
    <source>
        <dbReference type="ARBA" id="ARBA00023065"/>
    </source>
</evidence>
<dbReference type="GO" id="GO:0034220">
    <property type="term" value="P:monoatomic ion transmembrane transport"/>
    <property type="evidence" value="ECO:0007669"/>
    <property type="project" value="UniProtKB-KW"/>
</dbReference>
<feature type="transmembrane region" description="Helical" evidence="9">
    <location>
        <begin position="907"/>
        <end position="927"/>
    </location>
</feature>
<dbReference type="GeneID" id="110979688"/>
<dbReference type="PANTHER" id="PTHR47143:SF3">
    <property type="entry name" value="PWWP DOMAIN-CONTAINING PROTEIN"/>
    <property type="match status" value="1"/>
</dbReference>
<dbReference type="Pfam" id="PF12796">
    <property type="entry name" value="Ank_2"/>
    <property type="match status" value="5"/>
</dbReference>